<evidence type="ECO:0000313" key="2">
    <source>
        <dbReference type="Proteomes" id="UP000789831"/>
    </source>
</evidence>
<protein>
    <submittedName>
        <fullName evidence="1">9876_t:CDS:1</fullName>
    </submittedName>
</protein>
<dbReference type="Proteomes" id="UP000789831">
    <property type="component" value="Unassembled WGS sequence"/>
</dbReference>
<sequence>MDQISGIIISVGVGREMGCLLSELDMVVKQTYIAYIRENPFLMVNAYTYN</sequence>
<dbReference type="AlphaFoldDB" id="A0A9N8YVH6"/>
<evidence type="ECO:0000313" key="1">
    <source>
        <dbReference type="EMBL" id="CAG8450764.1"/>
    </source>
</evidence>
<gene>
    <name evidence="1" type="ORF">AGERDE_LOCUS1718</name>
</gene>
<keyword evidence="2" id="KW-1185">Reference proteome</keyword>
<dbReference type="EMBL" id="CAJVPL010000124">
    <property type="protein sequence ID" value="CAG8450764.1"/>
    <property type="molecule type" value="Genomic_DNA"/>
</dbReference>
<comment type="caution">
    <text evidence="1">The sequence shown here is derived from an EMBL/GenBank/DDBJ whole genome shotgun (WGS) entry which is preliminary data.</text>
</comment>
<name>A0A9N8YVH6_9GLOM</name>
<accession>A0A9N8YVH6</accession>
<proteinExistence type="predicted"/>
<reference evidence="1" key="1">
    <citation type="submission" date="2021-06" db="EMBL/GenBank/DDBJ databases">
        <authorList>
            <person name="Kallberg Y."/>
            <person name="Tangrot J."/>
            <person name="Rosling A."/>
        </authorList>
    </citation>
    <scope>NUCLEOTIDE SEQUENCE</scope>
    <source>
        <strain evidence="1">MT106</strain>
    </source>
</reference>
<organism evidence="1 2">
    <name type="scientific">Ambispora gerdemannii</name>
    <dbReference type="NCBI Taxonomy" id="144530"/>
    <lineage>
        <taxon>Eukaryota</taxon>
        <taxon>Fungi</taxon>
        <taxon>Fungi incertae sedis</taxon>
        <taxon>Mucoromycota</taxon>
        <taxon>Glomeromycotina</taxon>
        <taxon>Glomeromycetes</taxon>
        <taxon>Archaeosporales</taxon>
        <taxon>Ambisporaceae</taxon>
        <taxon>Ambispora</taxon>
    </lineage>
</organism>